<dbReference type="RefSeq" id="WP_090631242.1">
    <property type="nucleotide sequence ID" value="NZ_FOCP01000010.1"/>
</dbReference>
<evidence type="ECO:0000256" key="4">
    <source>
        <dbReference type="ARBA" id="ARBA00022801"/>
    </source>
</evidence>
<accession>A0A1H8ENW2</accession>
<dbReference type="EMBL" id="FOCP01000010">
    <property type="protein sequence ID" value="SEN21163.1"/>
    <property type="molecule type" value="Genomic_DNA"/>
</dbReference>
<evidence type="ECO:0000313" key="8">
    <source>
        <dbReference type="Proteomes" id="UP000199459"/>
    </source>
</evidence>
<evidence type="ECO:0000256" key="1">
    <source>
        <dbReference type="ARBA" id="ARBA00009528"/>
    </source>
</evidence>
<feature type="domain" description="Cytosol aminopeptidase" evidence="6">
    <location>
        <begin position="173"/>
        <end position="477"/>
    </location>
</feature>
<comment type="similarity">
    <text evidence="1">Belongs to the peptidase M17 family.</text>
</comment>
<keyword evidence="3" id="KW-0645">Protease</keyword>
<reference evidence="7 8" key="1">
    <citation type="submission" date="2016-10" db="EMBL/GenBank/DDBJ databases">
        <authorList>
            <person name="de Groot N.N."/>
        </authorList>
    </citation>
    <scope>NUCLEOTIDE SEQUENCE [LARGE SCALE GENOMIC DNA]</scope>
    <source>
        <strain evidence="7 8">Nm22</strain>
    </source>
</reference>
<evidence type="ECO:0000313" key="7">
    <source>
        <dbReference type="EMBL" id="SEN21163.1"/>
    </source>
</evidence>
<dbReference type="AlphaFoldDB" id="A0A1H8ENW2"/>
<organism evidence="7 8">
    <name type="scientific">Nitrosomonas marina</name>
    <dbReference type="NCBI Taxonomy" id="917"/>
    <lineage>
        <taxon>Bacteria</taxon>
        <taxon>Pseudomonadati</taxon>
        <taxon>Pseudomonadota</taxon>
        <taxon>Betaproteobacteria</taxon>
        <taxon>Nitrosomonadales</taxon>
        <taxon>Nitrosomonadaceae</taxon>
        <taxon>Nitrosomonas</taxon>
    </lineage>
</organism>
<dbReference type="Proteomes" id="UP000199459">
    <property type="component" value="Unassembled WGS sequence"/>
</dbReference>
<dbReference type="STRING" id="917.SAMN05216326_13621"/>
<evidence type="ECO:0000256" key="3">
    <source>
        <dbReference type="ARBA" id="ARBA00022670"/>
    </source>
</evidence>
<dbReference type="InterPro" id="IPR011356">
    <property type="entry name" value="Leucine_aapep/pepB"/>
</dbReference>
<dbReference type="SUPFAM" id="SSF53187">
    <property type="entry name" value="Zn-dependent exopeptidases"/>
    <property type="match status" value="1"/>
</dbReference>
<sequence length="486" mass="53286">MLATLIQSSSSFDPNTTTASHLLVILPKLERLPKKYAIPGADTLNQLLERRQIKLSKISETPVSANLETGALCSWVMIDAGKPVFEQQTAVRKAIHQLLNENPEELHLAIYGNNSQLRYFADIALYTAWVNGAALPVRKQKPERTSLTHIYLHGYKDTDNFNLQRALAEGNLLARGLTVLPPNELTPKTYCEQIKKLAENEGWVYEAYTFSTLKEMGAGAFSAVAQGSDTEDAAVVHLHFSGSNKSSQKRIALVGKGICYDTGGHNLKPPRHMLGMHEDMNGSAVALGILLAATRVDMPFDIDCWLAIAQNHISPRAYKQNDVITALNGQTIEIIHTDAEGRMVLADTLTLAAKQKPEIIIDFATLTGSMHTALGSRYSGVFSNRENLLQKALSAGNKSGERVCSFPLDADYDDELESDIADVKQCTLGGEYDHILAARFLSRFINDTPWIHMDLSASNHKDGLGAVGSDVTGFGVNWAIELLKQL</sequence>
<dbReference type="PANTHER" id="PTHR11963:SF23">
    <property type="entry name" value="CYTOSOL AMINOPEPTIDASE"/>
    <property type="match status" value="1"/>
</dbReference>
<keyword evidence="4" id="KW-0378">Hydrolase</keyword>
<dbReference type="GO" id="GO:0005737">
    <property type="term" value="C:cytoplasm"/>
    <property type="evidence" value="ECO:0007669"/>
    <property type="project" value="InterPro"/>
</dbReference>
<dbReference type="GO" id="GO:0030145">
    <property type="term" value="F:manganese ion binding"/>
    <property type="evidence" value="ECO:0007669"/>
    <property type="project" value="InterPro"/>
</dbReference>
<evidence type="ECO:0000259" key="6">
    <source>
        <dbReference type="Pfam" id="PF00883"/>
    </source>
</evidence>
<dbReference type="Gene3D" id="3.40.630.10">
    <property type="entry name" value="Zn peptidases"/>
    <property type="match status" value="1"/>
</dbReference>
<keyword evidence="5" id="KW-0464">Manganese</keyword>
<name>A0A1H8ENW2_9PROT</name>
<dbReference type="GO" id="GO:0006508">
    <property type="term" value="P:proteolysis"/>
    <property type="evidence" value="ECO:0007669"/>
    <property type="project" value="UniProtKB-KW"/>
</dbReference>
<evidence type="ECO:0000256" key="5">
    <source>
        <dbReference type="ARBA" id="ARBA00023211"/>
    </source>
</evidence>
<proteinExistence type="inferred from homology"/>
<dbReference type="PANTHER" id="PTHR11963">
    <property type="entry name" value="LEUCINE AMINOPEPTIDASE-RELATED"/>
    <property type="match status" value="1"/>
</dbReference>
<protein>
    <submittedName>
        <fullName evidence="7">Leucyl aminopeptidase</fullName>
    </submittedName>
</protein>
<dbReference type="Pfam" id="PF00883">
    <property type="entry name" value="Peptidase_M17"/>
    <property type="match status" value="1"/>
</dbReference>
<evidence type="ECO:0000256" key="2">
    <source>
        <dbReference type="ARBA" id="ARBA00022438"/>
    </source>
</evidence>
<dbReference type="PRINTS" id="PR00481">
    <property type="entry name" value="LAMNOPPTDASE"/>
</dbReference>
<dbReference type="GO" id="GO:0070006">
    <property type="term" value="F:metalloaminopeptidase activity"/>
    <property type="evidence" value="ECO:0007669"/>
    <property type="project" value="InterPro"/>
</dbReference>
<dbReference type="CDD" id="cd00433">
    <property type="entry name" value="Peptidase_M17"/>
    <property type="match status" value="1"/>
</dbReference>
<gene>
    <name evidence="7" type="ORF">SAMN05216325_11055</name>
</gene>
<dbReference type="InterPro" id="IPR000819">
    <property type="entry name" value="Peptidase_M17_C"/>
</dbReference>
<keyword evidence="2 7" id="KW-0031">Aminopeptidase</keyword>
<dbReference type="OrthoDB" id="9809354at2"/>